<dbReference type="EMBL" id="JARIHO010000003">
    <property type="protein sequence ID" value="KAJ7364453.1"/>
    <property type="molecule type" value="Genomic_DNA"/>
</dbReference>
<dbReference type="InterPro" id="IPR036864">
    <property type="entry name" value="Zn2-C6_fun-type_DNA-bd_sf"/>
</dbReference>
<dbReference type="PANTHER" id="PTHR46910">
    <property type="entry name" value="TRANSCRIPTION FACTOR PDR1"/>
    <property type="match status" value="1"/>
</dbReference>
<dbReference type="SUPFAM" id="SSF57701">
    <property type="entry name" value="Zn2/Cys6 DNA-binding domain"/>
    <property type="match status" value="1"/>
</dbReference>
<dbReference type="PROSITE" id="PS00463">
    <property type="entry name" value="ZN2_CY6_FUNGAL_1"/>
    <property type="match status" value="1"/>
</dbReference>
<accession>A0AAD7APM2</accession>
<dbReference type="InterPro" id="IPR050987">
    <property type="entry name" value="AtrR-like"/>
</dbReference>
<dbReference type="AlphaFoldDB" id="A0AAD7APM2"/>
<name>A0AAD7APM2_9AGAR</name>
<organism evidence="5 6">
    <name type="scientific">Mycena albidolilacea</name>
    <dbReference type="NCBI Taxonomy" id="1033008"/>
    <lineage>
        <taxon>Eukaryota</taxon>
        <taxon>Fungi</taxon>
        <taxon>Dikarya</taxon>
        <taxon>Basidiomycota</taxon>
        <taxon>Agaricomycotina</taxon>
        <taxon>Agaricomycetes</taxon>
        <taxon>Agaricomycetidae</taxon>
        <taxon>Agaricales</taxon>
        <taxon>Marasmiineae</taxon>
        <taxon>Mycenaceae</taxon>
        <taxon>Mycena</taxon>
    </lineage>
</organism>
<evidence type="ECO:0000256" key="3">
    <source>
        <dbReference type="SAM" id="MobiDB-lite"/>
    </source>
</evidence>
<keyword evidence="6" id="KW-1185">Reference proteome</keyword>
<dbReference type="GO" id="GO:0006351">
    <property type="term" value="P:DNA-templated transcription"/>
    <property type="evidence" value="ECO:0007669"/>
    <property type="project" value="InterPro"/>
</dbReference>
<gene>
    <name evidence="5" type="ORF">DFH08DRAFT_273596</name>
</gene>
<reference evidence="5" key="1">
    <citation type="submission" date="2023-03" db="EMBL/GenBank/DDBJ databases">
        <title>Massive genome expansion in bonnet fungi (Mycena s.s.) driven by repeated elements and novel gene families across ecological guilds.</title>
        <authorList>
            <consortium name="Lawrence Berkeley National Laboratory"/>
            <person name="Harder C.B."/>
            <person name="Miyauchi S."/>
            <person name="Viragh M."/>
            <person name="Kuo A."/>
            <person name="Thoen E."/>
            <person name="Andreopoulos B."/>
            <person name="Lu D."/>
            <person name="Skrede I."/>
            <person name="Drula E."/>
            <person name="Henrissat B."/>
            <person name="Morin E."/>
            <person name="Kohler A."/>
            <person name="Barry K."/>
            <person name="LaButti K."/>
            <person name="Morin E."/>
            <person name="Salamov A."/>
            <person name="Lipzen A."/>
            <person name="Mereny Z."/>
            <person name="Hegedus B."/>
            <person name="Baldrian P."/>
            <person name="Stursova M."/>
            <person name="Weitz H."/>
            <person name="Taylor A."/>
            <person name="Grigoriev I.V."/>
            <person name="Nagy L.G."/>
            <person name="Martin F."/>
            <person name="Kauserud H."/>
        </authorList>
    </citation>
    <scope>NUCLEOTIDE SEQUENCE</scope>
    <source>
        <strain evidence="5">CBHHK002</strain>
    </source>
</reference>
<protein>
    <submittedName>
        <fullName evidence="5">Fungal-specific transcription factor domain-containing protein</fullName>
    </submittedName>
</protein>
<dbReference type="Gene3D" id="4.10.240.10">
    <property type="entry name" value="Zn(2)-C6 fungal-type DNA-binding domain"/>
    <property type="match status" value="1"/>
</dbReference>
<evidence type="ECO:0000313" key="6">
    <source>
        <dbReference type="Proteomes" id="UP001218218"/>
    </source>
</evidence>
<dbReference type="Proteomes" id="UP001218218">
    <property type="component" value="Unassembled WGS sequence"/>
</dbReference>
<dbReference type="SMART" id="SM00066">
    <property type="entry name" value="GAL4"/>
    <property type="match status" value="1"/>
</dbReference>
<evidence type="ECO:0000313" key="5">
    <source>
        <dbReference type="EMBL" id="KAJ7364453.1"/>
    </source>
</evidence>
<dbReference type="GO" id="GO:0000981">
    <property type="term" value="F:DNA-binding transcription factor activity, RNA polymerase II-specific"/>
    <property type="evidence" value="ECO:0007669"/>
    <property type="project" value="InterPro"/>
</dbReference>
<dbReference type="InterPro" id="IPR007219">
    <property type="entry name" value="XnlR_reg_dom"/>
</dbReference>
<feature type="compositionally biased region" description="Polar residues" evidence="3">
    <location>
        <begin position="131"/>
        <end position="151"/>
    </location>
</feature>
<dbReference type="PROSITE" id="PS50048">
    <property type="entry name" value="ZN2_CY6_FUNGAL_2"/>
    <property type="match status" value="1"/>
</dbReference>
<feature type="compositionally biased region" description="Basic and acidic residues" evidence="3">
    <location>
        <begin position="1"/>
        <end position="13"/>
    </location>
</feature>
<keyword evidence="1" id="KW-0479">Metal-binding</keyword>
<feature type="region of interest" description="Disordered" evidence="3">
    <location>
        <begin position="1"/>
        <end position="25"/>
    </location>
</feature>
<dbReference type="CDD" id="cd00067">
    <property type="entry name" value="GAL4"/>
    <property type="match status" value="1"/>
</dbReference>
<keyword evidence="2" id="KW-0539">Nucleus</keyword>
<dbReference type="InterPro" id="IPR001138">
    <property type="entry name" value="Zn2Cys6_DnaBD"/>
</dbReference>
<dbReference type="PANTHER" id="PTHR46910:SF1">
    <property type="entry name" value="MISCELLANEOUS ZN(II)2CYS6 TRANSCRIPTION FACTOR (EUROFUNG)-RELATED"/>
    <property type="match status" value="1"/>
</dbReference>
<evidence type="ECO:0000256" key="1">
    <source>
        <dbReference type="ARBA" id="ARBA00022723"/>
    </source>
</evidence>
<comment type="caution">
    <text evidence="5">The sequence shown here is derived from an EMBL/GenBank/DDBJ whole genome shotgun (WGS) entry which is preliminary data.</text>
</comment>
<dbReference type="CDD" id="cd12148">
    <property type="entry name" value="fungal_TF_MHR"/>
    <property type="match status" value="1"/>
</dbReference>
<dbReference type="GO" id="GO:0008270">
    <property type="term" value="F:zinc ion binding"/>
    <property type="evidence" value="ECO:0007669"/>
    <property type="project" value="InterPro"/>
</dbReference>
<evidence type="ECO:0000259" key="4">
    <source>
        <dbReference type="PROSITE" id="PS50048"/>
    </source>
</evidence>
<dbReference type="SMART" id="SM00906">
    <property type="entry name" value="Fungal_trans"/>
    <property type="match status" value="1"/>
</dbReference>
<feature type="region of interest" description="Disordered" evidence="3">
    <location>
        <begin position="123"/>
        <end position="160"/>
    </location>
</feature>
<proteinExistence type="predicted"/>
<evidence type="ECO:0000256" key="2">
    <source>
        <dbReference type="ARBA" id="ARBA00023242"/>
    </source>
</evidence>
<sequence>MAHDNGLELHGGAHSDPQNSTRVNWGPVKQRNRVHSCDLCRQKKIRCKELSTTNALDGCSNCATFGLACTYSKPQKKRGPKATKVEELTKENTSLKRENASLKDRLRSLSMCSRCFRPLHSMQEQEDDSSRNTSIFQTSTRETAAVSNTGEPSDDQDFTGDDLAEHFSQFSFESMKTKHYGSASTFALANSIAIKEQVRGQPSSSHPGPPLILLLPWEQEACNQQRRYVYPANDLIAALLDLYFKNVHPTLPILNRPSMERSVAEGLHFIDMKFGGMLLSVLAVAARYSDDPRVFVDGHTPLSAGWEFANEAWRALKLSEPTIHEVQMYFMLTLYAKATSTPQISWSYLGLGIRCLQQRAEFRRKSPGGKPGLEDELWKRIFWSFAIFDRMNCVYLGRPISLQPEDHEVDLPLEVDEEYWDRGLTQPLGKPSQLLFFTCHVRLSEIVADALRKLYGSKQSKKKMGYDGPEWEQRTVAKLDSAMNDLVHSIPPHLRWGPENPPEGVFFDQAATLQIACNHILIVVRS</sequence>
<dbReference type="Pfam" id="PF04082">
    <property type="entry name" value="Fungal_trans"/>
    <property type="match status" value="1"/>
</dbReference>
<feature type="domain" description="Zn(2)-C6 fungal-type" evidence="4">
    <location>
        <begin position="36"/>
        <end position="71"/>
    </location>
</feature>
<dbReference type="Pfam" id="PF00172">
    <property type="entry name" value="Zn_clus"/>
    <property type="match status" value="1"/>
</dbReference>
<dbReference type="GO" id="GO:0003677">
    <property type="term" value="F:DNA binding"/>
    <property type="evidence" value="ECO:0007669"/>
    <property type="project" value="InterPro"/>
</dbReference>